<name>A0A5E4QND7_9NEOP</name>
<evidence type="ECO:0000256" key="2">
    <source>
        <dbReference type="ARBA" id="ARBA00009127"/>
    </source>
</evidence>
<dbReference type="PANTHER" id="PTHR10009:SF11">
    <property type="entry name" value="RH54244P"/>
    <property type="match status" value="1"/>
</dbReference>
<keyword evidence="4" id="KW-0732">Signal</keyword>
<reference evidence="5 6" key="1">
    <citation type="submission" date="2017-07" db="EMBL/GenBank/DDBJ databases">
        <authorList>
            <person name="Talla V."/>
            <person name="Backstrom N."/>
        </authorList>
    </citation>
    <scope>NUCLEOTIDE SEQUENCE [LARGE SCALE GENOMIC DNA]</scope>
</reference>
<evidence type="ECO:0000256" key="3">
    <source>
        <dbReference type="ARBA" id="ARBA00022525"/>
    </source>
</evidence>
<comment type="subcellular location">
    <subcellularLocation>
        <location evidence="1">Secreted</location>
    </subcellularLocation>
</comment>
<dbReference type="Proteomes" id="UP000324832">
    <property type="component" value="Unassembled WGS sequence"/>
</dbReference>
<evidence type="ECO:0000313" key="6">
    <source>
        <dbReference type="Proteomes" id="UP000324832"/>
    </source>
</evidence>
<organism evidence="5 6">
    <name type="scientific">Leptidea sinapis</name>
    <dbReference type="NCBI Taxonomy" id="189913"/>
    <lineage>
        <taxon>Eukaryota</taxon>
        <taxon>Metazoa</taxon>
        <taxon>Ecdysozoa</taxon>
        <taxon>Arthropoda</taxon>
        <taxon>Hexapoda</taxon>
        <taxon>Insecta</taxon>
        <taxon>Pterygota</taxon>
        <taxon>Neoptera</taxon>
        <taxon>Endopterygota</taxon>
        <taxon>Lepidoptera</taxon>
        <taxon>Glossata</taxon>
        <taxon>Ditrysia</taxon>
        <taxon>Papilionoidea</taxon>
        <taxon>Pieridae</taxon>
        <taxon>Dismorphiinae</taxon>
        <taxon>Leptidea</taxon>
    </lineage>
</organism>
<keyword evidence="3" id="KW-0964">Secreted</keyword>
<dbReference type="PANTHER" id="PTHR10009">
    <property type="entry name" value="PROTEIN YELLOW-RELATED"/>
    <property type="match status" value="1"/>
</dbReference>
<dbReference type="InterPro" id="IPR011042">
    <property type="entry name" value="6-blade_b-propeller_TolB-like"/>
</dbReference>
<dbReference type="Pfam" id="PF03022">
    <property type="entry name" value="MRJP"/>
    <property type="match status" value="1"/>
</dbReference>
<protein>
    <recommendedName>
        <fullName evidence="7">Bee-milk protein</fullName>
    </recommendedName>
</protein>
<dbReference type="AlphaFoldDB" id="A0A5E4QND7"/>
<dbReference type="GO" id="GO:0005576">
    <property type="term" value="C:extracellular region"/>
    <property type="evidence" value="ECO:0007669"/>
    <property type="project" value="UniProtKB-SubCell"/>
</dbReference>
<evidence type="ECO:0000256" key="4">
    <source>
        <dbReference type="ARBA" id="ARBA00022729"/>
    </source>
</evidence>
<evidence type="ECO:0000256" key="1">
    <source>
        <dbReference type="ARBA" id="ARBA00004613"/>
    </source>
</evidence>
<keyword evidence="6" id="KW-1185">Reference proteome</keyword>
<gene>
    <name evidence="5" type="ORF">LSINAPIS_LOCUS9857</name>
</gene>
<evidence type="ECO:0000313" key="5">
    <source>
        <dbReference type="EMBL" id="VVC98849.1"/>
    </source>
</evidence>
<comment type="similarity">
    <text evidence="2">Belongs to the major royal jelly protein family.</text>
</comment>
<dbReference type="InterPro" id="IPR017996">
    <property type="entry name" value="MRJP/yellow-related"/>
</dbReference>
<proteinExistence type="inferred from homology"/>
<dbReference type="EMBL" id="FZQP02003823">
    <property type="protein sequence ID" value="VVC98849.1"/>
    <property type="molecule type" value="Genomic_DNA"/>
</dbReference>
<sequence length="180" mass="20178">MFDEVALNFTVAGLVINWRDGLFSIALSKDRKTGRTTAYYHPLVSTKEYAIDTGFLKNNSFAGNNVVLGDRGFNTQSGSHGLHQRTGIMFFANVAQDAILCWNVRHKMAPENVAIAAQDHEKLVYISDLKVIGDEVWVLANQIPRFVLSKLNVNEMNYYIHRANVKDLIRGTVCEQTNGT</sequence>
<dbReference type="Gene3D" id="2.120.10.30">
    <property type="entry name" value="TolB, C-terminal domain"/>
    <property type="match status" value="1"/>
</dbReference>
<evidence type="ECO:0008006" key="7">
    <source>
        <dbReference type="Google" id="ProtNLM"/>
    </source>
</evidence>
<accession>A0A5E4QND7</accession>